<dbReference type="Proteomes" id="UP001176961">
    <property type="component" value="Unassembled WGS sequence"/>
</dbReference>
<reference evidence="1" key="1">
    <citation type="submission" date="2023-07" db="EMBL/GenBank/DDBJ databases">
        <authorList>
            <consortium name="CYATHOMIX"/>
        </authorList>
    </citation>
    <scope>NUCLEOTIDE SEQUENCE</scope>
    <source>
        <strain evidence="1">N/A</strain>
    </source>
</reference>
<comment type="caution">
    <text evidence="1">The sequence shown here is derived from an EMBL/GenBank/DDBJ whole genome shotgun (WGS) entry which is preliminary data.</text>
</comment>
<accession>A0AA36GU83</accession>
<dbReference type="EMBL" id="CATQJL010000223">
    <property type="protein sequence ID" value="CAJ0598302.1"/>
    <property type="molecule type" value="Genomic_DNA"/>
</dbReference>
<sequence>MQNAVGVVTEGSKGANTLIFDRSRPERYKELKMEEGSERLLQSVTLRRRTANELREESSWYISADYFERSCGLTIGEDDIDEEFGKIEESDEKEHEDENRRFI</sequence>
<proteinExistence type="predicted"/>
<organism evidence="1 2">
    <name type="scientific">Cylicocyclus nassatus</name>
    <name type="common">Nematode worm</name>
    <dbReference type="NCBI Taxonomy" id="53992"/>
    <lineage>
        <taxon>Eukaryota</taxon>
        <taxon>Metazoa</taxon>
        <taxon>Ecdysozoa</taxon>
        <taxon>Nematoda</taxon>
        <taxon>Chromadorea</taxon>
        <taxon>Rhabditida</taxon>
        <taxon>Rhabditina</taxon>
        <taxon>Rhabditomorpha</taxon>
        <taxon>Strongyloidea</taxon>
        <taxon>Strongylidae</taxon>
        <taxon>Cylicocyclus</taxon>
    </lineage>
</organism>
<evidence type="ECO:0000313" key="1">
    <source>
        <dbReference type="EMBL" id="CAJ0598302.1"/>
    </source>
</evidence>
<evidence type="ECO:0000313" key="2">
    <source>
        <dbReference type="Proteomes" id="UP001176961"/>
    </source>
</evidence>
<name>A0AA36GU83_CYLNA</name>
<dbReference type="AlphaFoldDB" id="A0AA36GU83"/>
<protein>
    <submittedName>
        <fullName evidence="1">Uncharacterized protein</fullName>
    </submittedName>
</protein>
<keyword evidence="2" id="KW-1185">Reference proteome</keyword>
<gene>
    <name evidence="1" type="ORF">CYNAS_LOCUS10285</name>
</gene>